<reference evidence="2 3" key="1">
    <citation type="submission" date="2018-03" db="EMBL/GenBank/DDBJ databases">
        <title>Genome sequence of Moorella stamsii DSM 26217.</title>
        <authorList>
            <person name="Poehlein A."/>
            <person name="Daniel R."/>
        </authorList>
    </citation>
    <scope>NUCLEOTIDE SEQUENCE [LARGE SCALE GENOMIC DNA]</scope>
    <source>
        <strain evidence="3">DSM 26217</strain>
    </source>
</reference>
<feature type="domain" description="Copper amine oxidase-like N-terminal" evidence="1">
    <location>
        <begin position="44"/>
        <end position="150"/>
    </location>
</feature>
<dbReference type="EMBL" id="PVXL01000029">
    <property type="protein sequence ID" value="PRR74615.1"/>
    <property type="molecule type" value="Genomic_DNA"/>
</dbReference>
<dbReference type="Gene3D" id="3.30.457.10">
    <property type="entry name" value="Copper amine oxidase-like, N-terminal domain"/>
    <property type="match status" value="1"/>
</dbReference>
<name>A0A9X7J3U7_9FIRM</name>
<proteinExistence type="predicted"/>
<sequence length="356" mass="38234">MPGSTMHYAKEPFKSLVLLALFFLLAGLIPATALAETEGIAIFVDGQELNLEEPAVIQDGYLLAPVRNLAAALQARVAWSDESRTVLITTPETTIVLKVGSKEALKNGEKLSLPVPVQIINDRSIAPLRFLAGALGAAVAWDEQNLTATITTPPAPVPERAYSGAFPARVAFTANGILYLLDGSRAGAKPVRVTKEGTVVTILGWSPDGQWLAYLQREKQEEWAAKPYLWVVKADGSGAFQVDPRPVLGQPAWSPCENTLAYSTGGPGGGYAPDMNLKLATIKDGRVQVIALLPDRSELVQDFAWAPDGQSLALSLPRNEDQPLRIDRLATSKAVTLNWKLTGTAWCCCQKKAPLA</sequence>
<dbReference type="Gene3D" id="2.120.10.30">
    <property type="entry name" value="TolB, C-terminal domain"/>
    <property type="match status" value="1"/>
</dbReference>
<dbReference type="AlphaFoldDB" id="A0A9X7J3U7"/>
<accession>A0A9X7J3U7</accession>
<organism evidence="2 3">
    <name type="scientific">Neomoorella stamsii</name>
    <dbReference type="NCBI Taxonomy" id="1266720"/>
    <lineage>
        <taxon>Bacteria</taxon>
        <taxon>Bacillati</taxon>
        <taxon>Bacillota</taxon>
        <taxon>Clostridia</taxon>
        <taxon>Neomoorellales</taxon>
        <taxon>Neomoorellaceae</taxon>
        <taxon>Neomoorella</taxon>
    </lineage>
</organism>
<dbReference type="Proteomes" id="UP000239430">
    <property type="component" value="Unassembled WGS sequence"/>
</dbReference>
<evidence type="ECO:0000313" key="2">
    <source>
        <dbReference type="EMBL" id="PRR74615.1"/>
    </source>
</evidence>
<gene>
    <name evidence="2" type="primary">tolB</name>
    <name evidence="2" type="ORF">MOST_10500</name>
</gene>
<dbReference type="SUPFAM" id="SSF82171">
    <property type="entry name" value="DPP6 N-terminal domain-like"/>
    <property type="match status" value="1"/>
</dbReference>
<dbReference type="InterPro" id="IPR036582">
    <property type="entry name" value="Mao_N_sf"/>
</dbReference>
<protein>
    <submittedName>
        <fullName evidence="2">Protein TolB</fullName>
    </submittedName>
</protein>
<evidence type="ECO:0000259" key="1">
    <source>
        <dbReference type="Pfam" id="PF07833"/>
    </source>
</evidence>
<dbReference type="InterPro" id="IPR011042">
    <property type="entry name" value="6-blade_b-propeller_TolB-like"/>
</dbReference>
<evidence type="ECO:0000313" key="3">
    <source>
        <dbReference type="Proteomes" id="UP000239430"/>
    </source>
</evidence>
<dbReference type="Pfam" id="PF07676">
    <property type="entry name" value="PD40"/>
    <property type="match status" value="1"/>
</dbReference>
<comment type="caution">
    <text evidence="2">The sequence shown here is derived from an EMBL/GenBank/DDBJ whole genome shotgun (WGS) entry which is preliminary data.</text>
</comment>
<keyword evidence="3" id="KW-1185">Reference proteome</keyword>
<dbReference type="Pfam" id="PF07833">
    <property type="entry name" value="Cu_amine_oxidN1"/>
    <property type="match status" value="1"/>
</dbReference>
<dbReference type="InterPro" id="IPR011659">
    <property type="entry name" value="WD40"/>
</dbReference>
<dbReference type="SUPFAM" id="SSF55383">
    <property type="entry name" value="Copper amine oxidase, domain N"/>
    <property type="match status" value="1"/>
</dbReference>
<dbReference type="InterPro" id="IPR012854">
    <property type="entry name" value="Cu_amine_oxidase-like_N"/>
</dbReference>